<organism evidence="16 17">
    <name type="scientific">Trichinella patagoniensis</name>
    <dbReference type="NCBI Taxonomy" id="990121"/>
    <lineage>
        <taxon>Eukaryota</taxon>
        <taxon>Metazoa</taxon>
        <taxon>Ecdysozoa</taxon>
        <taxon>Nematoda</taxon>
        <taxon>Enoplea</taxon>
        <taxon>Dorylaimia</taxon>
        <taxon>Trichinellida</taxon>
        <taxon>Trichinellidae</taxon>
        <taxon>Trichinella</taxon>
    </lineage>
</organism>
<evidence type="ECO:0000259" key="15">
    <source>
        <dbReference type="PROSITE" id="PS50011"/>
    </source>
</evidence>
<dbReference type="GO" id="GO:0051963">
    <property type="term" value="P:regulation of synapse assembly"/>
    <property type="evidence" value="ECO:0007669"/>
    <property type="project" value="UniProtKB-ARBA"/>
</dbReference>
<dbReference type="GO" id="GO:0051301">
    <property type="term" value="P:cell division"/>
    <property type="evidence" value="ECO:0007669"/>
    <property type="project" value="UniProtKB-KW"/>
</dbReference>
<keyword evidence="4" id="KW-0132">Cell division</keyword>
<evidence type="ECO:0000256" key="9">
    <source>
        <dbReference type="ARBA" id="ARBA00022840"/>
    </source>
</evidence>
<dbReference type="GO" id="GO:0005737">
    <property type="term" value="C:cytoplasm"/>
    <property type="evidence" value="ECO:0007669"/>
    <property type="project" value="TreeGrafter"/>
</dbReference>
<comment type="similarity">
    <text evidence="2">Belongs to the protein kinase superfamily. CMGC Ser/Thr protein kinase family. CDC2/CDKX subfamily.</text>
</comment>
<dbReference type="InterPro" id="IPR000719">
    <property type="entry name" value="Prot_kinase_dom"/>
</dbReference>
<dbReference type="EMBL" id="JYDQ01000019">
    <property type="protein sequence ID" value="KRY21078.1"/>
    <property type="molecule type" value="Genomic_DNA"/>
</dbReference>
<evidence type="ECO:0000256" key="10">
    <source>
        <dbReference type="ARBA" id="ARBA00022989"/>
    </source>
</evidence>
<evidence type="ECO:0000313" key="16">
    <source>
        <dbReference type="EMBL" id="KRY21078.1"/>
    </source>
</evidence>
<evidence type="ECO:0000256" key="11">
    <source>
        <dbReference type="ARBA" id="ARBA00023136"/>
    </source>
</evidence>
<dbReference type="PANTHER" id="PTHR24056">
    <property type="entry name" value="CELL DIVISION PROTEIN KINASE"/>
    <property type="match status" value="1"/>
</dbReference>
<name>A0A0V1A8E7_9BILA</name>
<dbReference type="STRING" id="990121.A0A0V1A8E7"/>
<gene>
    <name evidence="16" type="primary">cdk5</name>
    <name evidence="16" type="ORF">T12_13288</name>
</gene>
<keyword evidence="5" id="KW-0808">Transferase</keyword>
<keyword evidence="17" id="KW-1185">Reference proteome</keyword>
<keyword evidence="7" id="KW-0547">Nucleotide-binding</keyword>
<feature type="transmembrane region" description="Helical" evidence="14">
    <location>
        <begin position="108"/>
        <end position="131"/>
    </location>
</feature>
<feature type="domain" description="Protein kinase" evidence="15">
    <location>
        <begin position="336"/>
        <end position="618"/>
    </location>
</feature>
<dbReference type="OrthoDB" id="1732493at2759"/>
<evidence type="ECO:0000256" key="3">
    <source>
        <dbReference type="ARBA" id="ARBA00022527"/>
    </source>
</evidence>
<evidence type="ECO:0000256" key="7">
    <source>
        <dbReference type="ARBA" id="ARBA00022741"/>
    </source>
</evidence>
<sequence length="624" mass="70996">MVSNKDIICNITFSRFYFEKERVLSDLVSLIKSAVNMVTTKDEADDTPKHVFVMKINYKTRKTMQYFLLLFYCASVLTAGFGLFYFTLGMTEVFKAHVVIGLYHMVSIIAIAASSYGSLLLASAFIACALFTGNPKKLLYAVSIGLHCGISILFFSLMFITSPQLLHQKEQATQMNSLMLEYRTQLPDSIIALNELQQAFKCCGVINPSSWFQMKLINLTQFDRGGKWSLPWSCCKRDLDRQVPCVNGILRDRKGMPMYTFDEIFNVGCDVRIGQVIKEWLLPVGYPLLAIAAVQLLFLVPLRLLQTALHEMYTESEKEVQPTTGRLVRCKCMRSWKKLAKTNLSTYGTVFKAKNRETHEIVALKRVRLDDNDEGVPSSALREICLLKELKHPNIVRLIDVLHGSRRLTLVFEYCDQDLKKYFDSLNNEIDPQMVKSLMYQLLRGLAFCHSKKVLHRDLKPQNLLLSRSMELKLADFGLARAFGLPVRCYSSDVVTLWYRPPDVLFGARFYDTSIDMWSAGCIFAEIACAGQPLFPGSDTDDQLKRIFRLLGTPDERTWPGVTYLPDYKEITVHPSKLTLAQVVPSLSNKGRYLLQKLLVCNPKNRLDASSALQHPYFADISLT</sequence>
<evidence type="ECO:0000256" key="5">
    <source>
        <dbReference type="ARBA" id="ARBA00022679"/>
    </source>
</evidence>
<evidence type="ECO:0000256" key="14">
    <source>
        <dbReference type="SAM" id="Phobius"/>
    </source>
</evidence>
<dbReference type="PROSITE" id="PS50011">
    <property type="entry name" value="PROTEIN_KINASE_DOM"/>
    <property type="match status" value="1"/>
</dbReference>
<evidence type="ECO:0000256" key="2">
    <source>
        <dbReference type="ARBA" id="ARBA00006485"/>
    </source>
</evidence>
<dbReference type="PROSITE" id="PS00108">
    <property type="entry name" value="PROTEIN_KINASE_ST"/>
    <property type="match status" value="1"/>
</dbReference>
<dbReference type="InterPro" id="IPR008952">
    <property type="entry name" value="Tetraspanin_EC2_sf"/>
</dbReference>
<feature type="transmembrane region" description="Helical" evidence="14">
    <location>
        <begin position="138"/>
        <end position="160"/>
    </location>
</feature>
<dbReference type="GO" id="GO:0016020">
    <property type="term" value="C:membrane"/>
    <property type="evidence" value="ECO:0007669"/>
    <property type="project" value="UniProtKB-SubCell"/>
</dbReference>
<dbReference type="InterPro" id="IPR050108">
    <property type="entry name" value="CDK"/>
</dbReference>
<evidence type="ECO:0000256" key="1">
    <source>
        <dbReference type="ARBA" id="ARBA00004141"/>
    </source>
</evidence>
<keyword evidence="9" id="KW-0067">ATP-binding</keyword>
<evidence type="ECO:0000313" key="17">
    <source>
        <dbReference type="Proteomes" id="UP000054783"/>
    </source>
</evidence>
<reference evidence="16 17" key="1">
    <citation type="submission" date="2015-01" db="EMBL/GenBank/DDBJ databases">
        <title>Evolution of Trichinella species and genotypes.</title>
        <authorList>
            <person name="Korhonen P.K."/>
            <person name="Edoardo P."/>
            <person name="Giuseppe L.R."/>
            <person name="Gasser R.B."/>
        </authorList>
    </citation>
    <scope>NUCLEOTIDE SEQUENCE [LARGE SCALE GENOMIC DNA]</scope>
    <source>
        <strain evidence="16">ISS2496</strain>
    </source>
</reference>
<dbReference type="SUPFAM" id="SSF56112">
    <property type="entry name" value="Protein kinase-like (PK-like)"/>
    <property type="match status" value="1"/>
</dbReference>
<dbReference type="Pfam" id="PF00335">
    <property type="entry name" value="Tetraspanin"/>
    <property type="match status" value="1"/>
</dbReference>
<dbReference type="GO" id="GO:0005634">
    <property type="term" value="C:nucleus"/>
    <property type="evidence" value="ECO:0007669"/>
    <property type="project" value="TreeGrafter"/>
</dbReference>
<dbReference type="FunFam" id="1.10.510.10:FF:000184">
    <property type="entry name" value="cyclin-dependent kinase 5 homolog"/>
    <property type="match status" value="1"/>
</dbReference>
<comment type="subcellular location">
    <subcellularLocation>
        <location evidence="1">Membrane</location>
        <topology evidence="1">Multi-pass membrane protein</topology>
    </subcellularLocation>
</comment>
<evidence type="ECO:0000256" key="13">
    <source>
        <dbReference type="ARBA" id="ARBA00041295"/>
    </source>
</evidence>
<dbReference type="PANTHER" id="PTHR24056:SF46">
    <property type="entry name" value="CYCLIN-DEPENDENT KINASE 5"/>
    <property type="match status" value="1"/>
</dbReference>
<dbReference type="Gene3D" id="1.10.510.10">
    <property type="entry name" value="Transferase(Phosphotransferase) domain 1"/>
    <property type="match status" value="1"/>
</dbReference>
<keyword evidence="11 14" id="KW-0472">Membrane</keyword>
<dbReference type="GO" id="GO:0005524">
    <property type="term" value="F:ATP binding"/>
    <property type="evidence" value="ECO:0007669"/>
    <property type="project" value="UniProtKB-KW"/>
</dbReference>
<dbReference type="InterPro" id="IPR018499">
    <property type="entry name" value="Tetraspanin/Peripherin"/>
</dbReference>
<keyword evidence="3" id="KW-0723">Serine/threonine-protein kinase</keyword>
<evidence type="ECO:0000256" key="6">
    <source>
        <dbReference type="ARBA" id="ARBA00022692"/>
    </source>
</evidence>
<dbReference type="SUPFAM" id="SSF48652">
    <property type="entry name" value="Tetraspanin"/>
    <property type="match status" value="1"/>
</dbReference>
<evidence type="ECO:0000256" key="12">
    <source>
        <dbReference type="ARBA" id="ARBA00023306"/>
    </source>
</evidence>
<dbReference type="Proteomes" id="UP000054783">
    <property type="component" value="Unassembled WGS sequence"/>
</dbReference>
<accession>A0A0V1A8E7</accession>
<dbReference type="GO" id="GO:0004693">
    <property type="term" value="F:cyclin-dependent protein serine/threonine kinase activity"/>
    <property type="evidence" value="ECO:0007669"/>
    <property type="project" value="TreeGrafter"/>
</dbReference>
<dbReference type="FunFam" id="3.30.200.20:FF:000144">
    <property type="entry name" value="Cyclin-dependent kinase 5"/>
    <property type="match status" value="1"/>
</dbReference>
<dbReference type="Pfam" id="PF00069">
    <property type="entry name" value="Pkinase"/>
    <property type="match status" value="1"/>
</dbReference>
<comment type="caution">
    <text evidence="16">The sequence shown here is derived from an EMBL/GenBank/DDBJ whole genome shotgun (WGS) entry which is preliminary data.</text>
</comment>
<keyword evidence="6 14" id="KW-0812">Transmembrane</keyword>
<evidence type="ECO:0000256" key="8">
    <source>
        <dbReference type="ARBA" id="ARBA00022777"/>
    </source>
</evidence>
<protein>
    <recommendedName>
        <fullName evidence="13">Cell division protein kinase 5</fullName>
    </recommendedName>
</protein>
<keyword evidence="12" id="KW-0131">Cell cycle</keyword>
<keyword evidence="8 16" id="KW-0418">Kinase</keyword>
<feature type="transmembrane region" description="Helical" evidence="14">
    <location>
        <begin position="66"/>
        <end position="88"/>
    </location>
</feature>
<dbReference type="InterPro" id="IPR008271">
    <property type="entry name" value="Ser/Thr_kinase_AS"/>
</dbReference>
<dbReference type="SMART" id="SM00220">
    <property type="entry name" value="S_TKc"/>
    <property type="match status" value="1"/>
</dbReference>
<keyword evidence="10 14" id="KW-1133">Transmembrane helix</keyword>
<dbReference type="AlphaFoldDB" id="A0A0V1A8E7"/>
<dbReference type="Gene3D" id="1.10.1450.10">
    <property type="entry name" value="Tetraspanin"/>
    <property type="match status" value="1"/>
</dbReference>
<dbReference type="Gene3D" id="3.30.200.20">
    <property type="entry name" value="Phosphorylase Kinase, domain 1"/>
    <property type="match status" value="1"/>
</dbReference>
<proteinExistence type="inferred from homology"/>
<evidence type="ECO:0000256" key="4">
    <source>
        <dbReference type="ARBA" id="ARBA00022618"/>
    </source>
</evidence>
<dbReference type="InterPro" id="IPR011009">
    <property type="entry name" value="Kinase-like_dom_sf"/>
</dbReference>